<dbReference type="AlphaFoldDB" id="A0A9Q3K2Z2"/>
<organism evidence="7 8">
    <name type="scientific">Austropuccinia psidii MF-1</name>
    <dbReference type="NCBI Taxonomy" id="1389203"/>
    <lineage>
        <taxon>Eukaryota</taxon>
        <taxon>Fungi</taxon>
        <taxon>Dikarya</taxon>
        <taxon>Basidiomycota</taxon>
        <taxon>Pucciniomycotina</taxon>
        <taxon>Pucciniomycetes</taxon>
        <taxon>Pucciniales</taxon>
        <taxon>Sphaerophragmiaceae</taxon>
        <taxon>Austropuccinia</taxon>
    </lineage>
</organism>
<sequence length="130" mass="14826">GVGEWLGNTPNGTSWCDPFKTWQKIYSFDPFNNITVAQRKLILGGQALLWSEQSDEQNLDSVVWPRALSTAEVYWTGNNRPRSVVEALPRMHDMRYRLVQRGVRATPLQPHWCAVNPGKCNQEPDDNDNA</sequence>
<evidence type="ECO:0000256" key="5">
    <source>
        <dbReference type="ARBA" id="ARBA00022801"/>
    </source>
</evidence>
<evidence type="ECO:0000256" key="4">
    <source>
        <dbReference type="ARBA" id="ARBA00022729"/>
    </source>
</evidence>
<dbReference type="GO" id="GO:0016020">
    <property type="term" value="C:membrane"/>
    <property type="evidence" value="ECO:0007669"/>
    <property type="project" value="TreeGrafter"/>
</dbReference>
<evidence type="ECO:0000256" key="3">
    <source>
        <dbReference type="ARBA" id="ARBA00012663"/>
    </source>
</evidence>
<dbReference type="InterPro" id="IPR025705">
    <property type="entry name" value="Beta_hexosaminidase_sua/sub"/>
</dbReference>
<gene>
    <name evidence="7" type="ORF">O181_111720</name>
</gene>
<dbReference type="GO" id="GO:0004563">
    <property type="term" value="F:beta-N-acetylhexosaminidase activity"/>
    <property type="evidence" value="ECO:0007669"/>
    <property type="project" value="UniProtKB-EC"/>
</dbReference>
<evidence type="ECO:0000256" key="2">
    <source>
        <dbReference type="ARBA" id="ARBA00006285"/>
    </source>
</evidence>
<dbReference type="SUPFAM" id="SSF51445">
    <property type="entry name" value="(Trans)glycosidases"/>
    <property type="match status" value="1"/>
</dbReference>
<evidence type="ECO:0000256" key="1">
    <source>
        <dbReference type="ARBA" id="ARBA00001231"/>
    </source>
</evidence>
<dbReference type="PANTHER" id="PTHR22600:SF26">
    <property type="entry name" value="BETA-N-ACETYLHEXOSAMINIDASE"/>
    <property type="match status" value="1"/>
</dbReference>
<evidence type="ECO:0000259" key="6">
    <source>
        <dbReference type="Pfam" id="PF00728"/>
    </source>
</evidence>
<feature type="domain" description="Glycoside hydrolase family 20 catalytic" evidence="6">
    <location>
        <begin position="11"/>
        <end position="77"/>
    </location>
</feature>
<dbReference type="EMBL" id="AVOT02089287">
    <property type="protein sequence ID" value="MBW0572005.1"/>
    <property type="molecule type" value="Genomic_DNA"/>
</dbReference>
<keyword evidence="5" id="KW-0378">Hydrolase</keyword>
<dbReference type="GO" id="GO:0005975">
    <property type="term" value="P:carbohydrate metabolic process"/>
    <property type="evidence" value="ECO:0007669"/>
    <property type="project" value="InterPro"/>
</dbReference>
<dbReference type="OrthoDB" id="428480at2759"/>
<accession>A0A9Q3K2Z2</accession>
<dbReference type="InterPro" id="IPR015883">
    <property type="entry name" value="Glyco_hydro_20_cat"/>
</dbReference>
<dbReference type="PRINTS" id="PR00738">
    <property type="entry name" value="GLHYDRLASE20"/>
</dbReference>
<dbReference type="PANTHER" id="PTHR22600">
    <property type="entry name" value="BETA-HEXOSAMINIDASE"/>
    <property type="match status" value="1"/>
</dbReference>
<comment type="similarity">
    <text evidence="2">Belongs to the glycosyl hydrolase 20 family.</text>
</comment>
<dbReference type="Proteomes" id="UP000765509">
    <property type="component" value="Unassembled WGS sequence"/>
</dbReference>
<dbReference type="EC" id="3.2.1.52" evidence="3"/>
<name>A0A9Q3K2Z2_9BASI</name>
<evidence type="ECO:0000313" key="8">
    <source>
        <dbReference type="Proteomes" id="UP000765509"/>
    </source>
</evidence>
<keyword evidence="4" id="KW-0732">Signal</keyword>
<keyword evidence="8" id="KW-1185">Reference proteome</keyword>
<dbReference type="Pfam" id="PF00728">
    <property type="entry name" value="Glyco_hydro_20"/>
    <property type="match status" value="1"/>
</dbReference>
<comment type="catalytic activity">
    <reaction evidence="1">
        <text>Hydrolysis of terminal non-reducing N-acetyl-D-hexosamine residues in N-acetyl-beta-D-hexosaminides.</text>
        <dbReference type="EC" id="3.2.1.52"/>
    </reaction>
</comment>
<reference evidence="7" key="1">
    <citation type="submission" date="2021-03" db="EMBL/GenBank/DDBJ databases">
        <title>Draft genome sequence of rust myrtle Austropuccinia psidii MF-1, a brazilian biotype.</title>
        <authorList>
            <person name="Quecine M.C."/>
            <person name="Pachon D.M.R."/>
            <person name="Bonatelli M.L."/>
            <person name="Correr F.H."/>
            <person name="Franceschini L.M."/>
            <person name="Leite T.F."/>
            <person name="Margarido G.R.A."/>
            <person name="Almeida C.A."/>
            <person name="Ferrarezi J.A."/>
            <person name="Labate C.A."/>
        </authorList>
    </citation>
    <scope>NUCLEOTIDE SEQUENCE</scope>
    <source>
        <strain evidence="7">MF-1</strain>
    </source>
</reference>
<comment type="caution">
    <text evidence="7">The sequence shown here is derived from an EMBL/GenBank/DDBJ whole genome shotgun (WGS) entry which is preliminary data.</text>
</comment>
<dbReference type="InterPro" id="IPR017853">
    <property type="entry name" value="GH"/>
</dbReference>
<dbReference type="GO" id="GO:0030203">
    <property type="term" value="P:glycosaminoglycan metabolic process"/>
    <property type="evidence" value="ECO:0007669"/>
    <property type="project" value="TreeGrafter"/>
</dbReference>
<protein>
    <recommendedName>
        <fullName evidence="3">beta-N-acetylhexosaminidase</fullName>
        <ecNumber evidence="3">3.2.1.52</ecNumber>
    </recommendedName>
</protein>
<proteinExistence type="inferred from homology"/>
<feature type="non-terminal residue" evidence="7">
    <location>
        <position position="1"/>
    </location>
</feature>
<dbReference type="Gene3D" id="3.20.20.80">
    <property type="entry name" value="Glycosidases"/>
    <property type="match status" value="1"/>
</dbReference>
<evidence type="ECO:0000313" key="7">
    <source>
        <dbReference type="EMBL" id="MBW0572005.1"/>
    </source>
</evidence>